<protein>
    <recommendedName>
        <fullName evidence="3">ATP-binding cassette domain-containing protein</fullName>
    </recommendedName>
</protein>
<sequence length="221" mass="23166">MPGARLIHLVDAAKSFAHAGASPQVILLPGTISLPTDGRLAVLAARKAGKTTLLQLLAGALRPDGGAVLGADLMSPAVNAGPLMHPGLSAVENVRFLARAYGFSADGLLAAAVALAGSDLLLDRPLKTQDGAKRRNFECATTFVIPFGCYLVDEIGLVDQDVMARCFALARHRQAGVIFTTSQPRLAMQHAQAAVTLRDGVLRLFAEPRDAVEDHEGGRQG</sequence>
<dbReference type="InterPro" id="IPR027417">
    <property type="entry name" value="P-loop_NTPase"/>
</dbReference>
<reference evidence="1 2" key="2">
    <citation type="submission" date="2019-02" db="EMBL/GenBank/DDBJ databases">
        <title>'Lichenibacterium ramalinii' gen. nov. sp. nov., 'Lichenibacterium minor' gen. nov. sp. nov.</title>
        <authorList>
            <person name="Pankratov T."/>
        </authorList>
    </citation>
    <scope>NUCLEOTIDE SEQUENCE [LARGE SCALE GENOMIC DNA]</scope>
    <source>
        <strain evidence="1 2">RmlP001</strain>
    </source>
</reference>
<reference evidence="1 2" key="1">
    <citation type="submission" date="2018-09" db="EMBL/GenBank/DDBJ databases">
        <authorList>
            <person name="Grouzdev D.S."/>
            <person name="Krutkina M.S."/>
        </authorList>
    </citation>
    <scope>NUCLEOTIDE SEQUENCE [LARGE SCALE GENOMIC DNA]</scope>
    <source>
        <strain evidence="1 2">RmlP001</strain>
    </source>
</reference>
<name>A0A4Q2RAT1_9HYPH</name>
<evidence type="ECO:0008006" key="3">
    <source>
        <dbReference type="Google" id="ProtNLM"/>
    </source>
</evidence>
<evidence type="ECO:0000313" key="2">
    <source>
        <dbReference type="Proteomes" id="UP000289411"/>
    </source>
</evidence>
<dbReference type="Gene3D" id="3.40.50.300">
    <property type="entry name" value="P-loop containing nucleotide triphosphate hydrolases"/>
    <property type="match status" value="1"/>
</dbReference>
<keyword evidence="2" id="KW-1185">Reference proteome</keyword>
<dbReference type="RefSeq" id="WP_129220689.1">
    <property type="nucleotide sequence ID" value="NZ_QYBC01000016.1"/>
</dbReference>
<accession>A0A4Q2RAT1</accession>
<proteinExistence type="predicted"/>
<dbReference type="SUPFAM" id="SSF52540">
    <property type="entry name" value="P-loop containing nucleoside triphosphate hydrolases"/>
    <property type="match status" value="1"/>
</dbReference>
<dbReference type="EMBL" id="QYBC01000016">
    <property type="protein sequence ID" value="RYB03053.1"/>
    <property type="molecule type" value="Genomic_DNA"/>
</dbReference>
<evidence type="ECO:0000313" key="1">
    <source>
        <dbReference type="EMBL" id="RYB03053.1"/>
    </source>
</evidence>
<comment type="caution">
    <text evidence="1">The sequence shown here is derived from an EMBL/GenBank/DDBJ whole genome shotgun (WGS) entry which is preliminary data.</text>
</comment>
<dbReference type="AlphaFoldDB" id="A0A4Q2RAT1"/>
<dbReference type="OrthoDB" id="9778870at2"/>
<gene>
    <name evidence="1" type="ORF">D3272_18460</name>
</gene>
<dbReference type="Proteomes" id="UP000289411">
    <property type="component" value="Unassembled WGS sequence"/>
</dbReference>
<organism evidence="1 2">
    <name type="scientific">Lichenibacterium ramalinae</name>
    <dbReference type="NCBI Taxonomy" id="2316527"/>
    <lineage>
        <taxon>Bacteria</taxon>
        <taxon>Pseudomonadati</taxon>
        <taxon>Pseudomonadota</taxon>
        <taxon>Alphaproteobacteria</taxon>
        <taxon>Hyphomicrobiales</taxon>
        <taxon>Lichenihabitantaceae</taxon>
        <taxon>Lichenibacterium</taxon>
    </lineage>
</organism>